<name>A0A381V747_9ZZZZ</name>
<dbReference type="InterPro" id="IPR038987">
    <property type="entry name" value="MoeA-like"/>
</dbReference>
<dbReference type="SUPFAM" id="SSF63882">
    <property type="entry name" value="MoeA N-terminal region -like"/>
    <property type="match status" value="1"/>
</dbReference>
<protein>
    <recommendedName>
        <fullName evidence="1">MoeA N-terminal and linker domain-containing protein</fullName>
    </recommendedName>
</protein>
<evidence type="ECO:0000259" key="1">
    <source>
        <dbReference type="Pfam" id="PF03453"/>
    </source>
</evidence>
<dbReference type="EMBL" id="UINC01008035">
    <property type="protein sequence ID" value="SVA36192.1"/>
    <property type="molecule type" value="Genomic_DNA"/>
</dbReference>
<feature type="domain" description="MoeA N-terminal and linker" evidence="1">
    <location>
        <begin position="14"/>
        <end position="82"/>
    </location>
</feature>
<dbReference type="Gene3D" id="2.170.190.11">
    <property type="entry name" value="Molybdopterin biosynthesis moea protein, domain 3"/>
    <property type="match status" value="1"/>
</dbReference>
<dbReference type="Pfam" id="PF03453">
    <property type="entry name" value="MoeA_N"/>
    <property type="match status" value="1"/>
</dbReference>
<evidence type="ECO:0000313" key="2">
    <source>
        <dbReference type="EMBL" id="SVA36192.1"/>
    </source>
</evidence>
<feature type="non-terminal residue" evidence="2">
    <location>
        <position position="86"/>
    </location>
</feature>
<dbReference type="Gene3D" id="3.90.105.10">
    <property type="entry name" value="Molybdopterin biosynthesis moea protein, domain 2"/>
    <property type="match status" value="1"/>
</dbReference>
<dbReference type="PANTHER" id="PTHR10192:SF5">
    <property type="entry name" value="GEPHYRIN"/>
    <property type="match status" value="1"/>
</dbReference>
<dbReference type="InterPro" id="IPR036135">
    <property type="entry name" value="MoeA_linker/N_sf"/>
</dbReference>
<accession>A0A381V747</accession>
<sequence length="86" mass="9542">MMSAAKMRPIRETISLVDALRIVEGATPPLKRTEHVPLHEAGERILACTMNSDTHVPPFNRAAMDGYAVIAEDTFGASRQRPRKLE</sequence>
<dbReference type="InterPro" id="IPR005110">
    <property type="entry name" value="MoeA_linker/N"/>
</dbReference>
<dbReference type="GO" id="GO:0006777">
    <property type="term" value="P:Mo-molybdopterin cofactor biosynthetic process"/>
    <property type="evidence" value="ECO:0007669"/>
    <property type="project" value="TreeGrafter"/>
</dbReference>
<dbReference type="PANTHER" id="PTHR10192">
    <property type="entry name" value="MOLYBDOPTERIN BIOSYNTHESIS PROTEIN"/>
    <property type="match status" value="1"/>
</dbReference>
<gene>
    <name evidence="2" type="ORF">METZ01_LOCUS89046</name>
</gene>
<dbReference type="GO" id="GO:0005737">
    <property type="term" value="C:cytoplasm"/>
    <property type="evidence" value="ECO:0007669"/>
    <property type="project" value="TreeGrafter"/>
</dbReference>
<proteinExistence type="predicted"/>
<reference evidence="2" key="1">
    <citation type="submission" date="2018-05" db="EMBL/GenBank/DDBJ databases">
        <authorList>
            <person name="Lanie J.A."/>
            <person name="Ng W.-L."/>
            <person name="Kazmierczak K.M."/>
            <person name="Andrzejewski T.M."/>
            <person name="Davidsen T.M."/>
            <person name="Wayne K.J."/>
            <person name="Tettelin H."/>
            <person name="Glass J.I."/>
            <person name="Rusch D."/>
            <person name="Podicherti R."/>
            <person name="Tsui H.-C.T."/>
            <person name="Winkler M.E."/>
        </authorList>
    </citation>
    <scope>NUCLEOTIDE SEQUENCE</scope>
</reference>
<dbReference type="GO" id="GO:0061599">
    <property type="term" value="F:molybdopterin molybdotransferase activity"/>
    <property type="evidence" value="ECO:0007669"/>
    <property type="project" value="TreeGrafter"/>
</dbReference>
<dbReference type="AlphaFoldDB" id="A0A381V747"/>
<organism evidence="2">
    <name type="scientific">marine metagenome</name>
    <dbReference type="NCBI Taxonomy" id="408172"/>
    <lineage>
        <taxon>unclassified sequences</taxon>
        <taxon>metagenomes</taxon>
        <taxon>ecological metagenomes</taxon>
    </lineage>
</organism>